<proteinExistence type="predicted"/>
<gene>
    <name evidence="4" type="ORF">ATJ93_1004</name>
</gene>
<evidence type="ECO:0000259" key="3">
    <source>
        <dbReference type="Pfam" id="PF18204"/>
    </source>
</evidence>
<evidence type="ECO:0000313" key="5">
    <source>
        <dbReference type="Proteomes" id="UP000283805"/>
    </source>
</evidence>
<feature type="domain" description="PGF-CTERM archaeal protein-sorting signal" evidence="3">
    <location>
        <begin position="797"/>
        <end position="819"/>
    </location>
</feature>
<evidence type="ECO:0000256" key="1">
    <source>
        <dbReference type="ARBA" id="ARBA00022729"/>
    </source>
</evidence>
<dbReference type="Proteomes" id="UP000283805">
    <property type="component" value="Unassembled WGS sequence"/>
</dbReference>
<dbReference type="InterPro" id="IPR026371">
    <property type="entry name" value="PGF_CTERM"/>
</dbReference>
<feature type="region of interest" description="Disordered" evidence="2">
    <location>
        <begin position="565"/>
        <end position="595"/>
    </location>
</feature>
<dbReference type="Gene3D" id="2.60.40.10">
    <property type="entry name" value="Immunoglobulins"/>
    <property type="match status" value="1"/>
</dbReference>
<reference evidence="4 5" key="1">
    <citation type="submission" date="2018-09" db="EMBL/GenBank/DDBJ databases">
        <title>Genomic Encyclopedia of Archaeal and Bacterial Type Strains, Phase II (KMG-II): from individual species to whole genera.</title>
        <authorList>
            <person name="Goeker M."/>
        </authorList>
    </citation>
    <scope>NUCLEOTIDE SEQUENCE [LARGE SCALE GENOMIC DNA]</scope>
    <source>
        <strain evidence="4 5">DSM 13151</strain>
    </source>
</reference>
<dbReference type="InterPro" id="IPR013783">
    <property type="entry name" value="Ig-like_fold"/>
</dbReference>
<dbReference type="Pfam" id="PF18204">
    <property type="entry name" value="PGF-CTERM"/>
    <property type="match status" value="1"/>
</dbReference>
<dbReference type="EMBL" id="RAPO01000001">
    <property type="protein sequence ID" value="RKD98005.1"/>
    <property type="molecule type" value="Genomic_DNA"/>
</dbReference>
<dbReference type="NCBIfam" id="NF045517">
    <property type="entry name" value="halo_surf_dom"/>
    <property type="match status" value="1"/>
</dbReference>
<dbReference type="GO" id="GO:0030115">
    <property type="term" value="C:S-layer"/>
    <property type="evidence" value="ECO:0007669"/>
    <property type="project" value="UniProtKB-SubCell"/>
</dbReference>
<feature type="compositionally biased region" description="Polar residues" evidence="2">
    <location>
        <begin position="586"/>
        <end position="595"/>
    </location>
</feature>
<name>A0A3R7DFK6_9EURY</name>
<evidence type="ECO:0000256" key="2">
    <source>
        <dbReference type="SAM" id="MobiDB-lite"/>
    </source>
</evidence>
<keyword evidence="1" id="KW-0732">Signal</keyword>
<dbReference type="GO" id="GO:0005886">
    <property type="term" value="C:plasma membrane"/>
    <property type="evidence" value="ECO:0007669"/>
    <property type="project" value="UniProtKB-SubCell"/>
</dbReference>
<sequence>MMVLSVVAMSAAFAGAGAAVKTQDIGDAGPTYNERSDLENKDVWIGQEVTLELEEEYTSLQIRQGSTYDEDDDVVLENRVDTSDNTVTFDSSELEAGNPYNLNLTGGTTDSKWNGVVFWLESEDLETEFTSSTVTQEGNATVSLTSDRANQWVNVTADSLDADDLEDVFSSNDNSDVSVENTDSDEDRVTLNVTDVTTYDDNDIEFSADFSDIDAGEYEFDFETTDSLAADNATVEVIQDDAEVEFEGDATGEQGEIIDITVSTQYVDSGAVQIGELENYNFQAATEFEINEDDLNEVTLQFNTNAPRATDAEDAWSLHPKHDDHDIELDNQAVNASALDEFEPLGAYDYEMQAGTDLNTSTTYDDNYYINDNDVTDTAFFDVSEPSPVGDVTTQVAPAGDDVFDYKDFNESTITDSDVVADGDHLLLSVDSFDQSGLVDSWKAEESVGEDLGNQSINITIEEQDPGPNVDAEVWTTNPDQADEEDYNLINVSPAHTDTEEYDGDLPLVIEYDDADEELEADASYDLTYSVSEDSPYVSDEDEEIEIEDEFTLEKPELEWNDNAEEVPNSEDAEVTGDTNVAPGSEISTKARSGGNFTDSEDAIVAEDGTFTATYDFSEYDAGITFDLTATHADRNKFDDEYDSNLEDEIESTLVDAAEPLIQLDTSAPSEVTVGDDATLDVTVANNGGAADEVEIGVDIADEPVDSQNVTLEPDEEWTQSYSFDTSEAGDISWGVTAGDDSASGTLSVVEEEPTDDSGSDDSGSDDSGSDDSGSDDSGSDDSGSDDSGSDDDDDSTPGFGVAVAAIALLAAAMLALRRQD</sequence>
<feature type="region of interest" description="Disordered" evidence="2">
    <location>
        <begin position="702"/>
        <end position="799"/>
    </location>
</feature>
<evidence type="ECO:0000313" key="4">
    <source>
        <dbReference type="EMBL" id="RKD98005.1"/>
    </source>
</evidence>
<accession>A0A3R7DFK6</accession>
<dbReference type="NCBIfam" id="TIGR04126">
    <property type="entry name" value="PGF_CTERM"/>
    <property type="match status" value="1"/>
</dbReference>
<keyword evidence="5" id="KW-1185">Reference proteome</keyword>
<protein>
    <submittedName>
        <fullName evidence="4">PGF-CTERM protein</fullName>
    </submittedName>
</protein>
<dbReference type="AlphaFoldDB" id="A0A3R7DFK6"/>
<comment type="caution">
    <text evidence="4">The sequence shown here is derived from an EMBL/GenBank/DDBJ whole genome shotgun (WGS) entry which is preliminary data.</text>
</comment>
<feature type="compositionally biased region" description="Acidic residues" evidence="2">
    <location>
        <begin position="750"/>
        <end position="796"/>
    </location>
</feature>
<feature type="compositionally biased region" description="Acidic residues" evidence="2">
    <location>
        <begin position="565"/>
        <end position="575"/>
    </location>
</feature>
<organism evidence="4 5">
    <name type="scientific">Halopiger aswanensis</name>
    <dbReference type="NCBI Taxonomy" id="148449"/>
    <lineage>
        <taxon>Archaea</taxon>
        <taxon>Methanobacteriati</taxon>
        <taxon>Methanobacteriota</taxon>
        <taxon>Stenosarchaea group</taxon>
        <taxon>Halobacteria</taxon>
        <taxon>Halobacteriales</taxon>
        <taxon>Natrialbaceae</taxon>
        <taxon>Halopiger</taxon>
    </lineage>
</organism>